<evidence type="ECO:0000313" key="1">
    <source>
        <dbReference type="EMBL" id="MFC4334685.1"/>
    </source>
</evidence>
<keyword evidence="2" id="KW-1185">Reference proteome</keyword>
<name>A0ABV8TW59_9ACTN</name>
<evidence type="ECO:0000313" key="2">
    <source>
        <dbReference type="Proteomes" id="UP001595823"/>
    </source>
</evidence>
<gene>
    <name evidence="1" type="ORF">ACFPET_05685</name>
</gene>
<dbReference type="EMBL" id="JBHSDK010000008">
    <property type="protein sequence ID" value="MFC4334685.1"/>
    <property type="molecule type" value="Genomic_DNA"/>
</dbReference>
<organism evidence="1 2">
    <name type="scientific">Salininema proteolyticum</name>
    <dbReference type="NCBI Taxonomy" id="1607685"/>
    <lineage>
        <taxon>Bacteria</taxon>
        <taxon>Bacillati</taxon>
        <taxon>Actinomycetota</taxon>
        <taxon>Actinomycetes</taxon>
        <taxon>Glycomycetales</taxon>
        <taxon>Glycomycetaceae</taxon>
        <taxon>Salininema</taxon>
    </lineage>
</organism>
<reference evidence="2" key="1">
    <citation type="journal article" date="2019" name="Int. J. Syst. Evol. Microbiol.">
        <title>The Global Catalogue of Microorganisms (GCM) 10K type strain sequencing project: providing services to taxonomists for standard genome sequencing and annotation.</title>
        <authorList>
            <consortium name="The Broad Institute Genomics Platform"/>
            <consortium name="The Broad Institute Genome Sequencing Center for Infectious Disease"/>
            <person name="Wu L."/>
            <person name="Ma J."/>
        </authorList>
    </citation>
    <scope>NUCLEOTIDE SEQUENCE [LARGE SCALE GENOMIC DNA]</scope>
    <source>
        <strain evidence="2">IBRC-M 10908</strain>
    </source>
</reference>
<dbReference type="SUPFAM" id="SSF48371">
    <property type="entry name" value="ARM repeat"/>
    <property type="match status" value="1"/>
</dbReference>
<dbReference type="RefSeq" id="WP_380618626.1">
    <property type="nucleotide sequence ID" value="NZ_JBHSDK010000008.1"/>
</dbReference>
<accession>A0ABV8TW59</accession>
<dbReference type="InterPro" id="IPR011989">
    <property type="entry name" value="ARM-like"/>
</dbReference>
<dbReference type="Proteomes" id="UP001595823">
    <property type="component" value="Unassembled WGS sequence"/>
</dbReference>
<sequence length="482" mass="52735">MYRDRPRGSRLRVDDYFTPESSEDFFRSAEEGGTAFWADFDWRMRRPWSGHVPAAAPAGPDEPLAATPFAVAVAAAAMNGHVRELAVRHPLMRRDPRLLPILGLRTADHVRAVREPALDAFAEVVTNATTGSLVFAVDAASILDGRIRGVEAVAVVDGELSRRGDEEVLAVLEKLPPASARWLARRLAASGRFDSEALERLASGPFNDWVTRYFGLRAIASAKEHGDADALRRCLWLKAPEARAEALAVLIGLNEDVDLRAFLRDGNSGVRTVAIWGCTKTGVDAADHYRTALREGLPDPAVSLSGLAVCGSADDSSILVEFLGHGTPRVRAAAIAALRRFNVRVPAIVDLLEDGSARVVRAVADYLEDVGPMPDPASLERLCGPGNPRHVRKTVGRVLRRRGFWHGVLVDLEHVRDRDDLLAHDARLRLEDPARTARTGSAAALRDRRLTARLADALREAEGILPHRAVRRIRWVMDSAAR</sequence>
<dbReference type="InterPro" id="IPR016024">
    <property type="entry name" value="ARM-type_fold"/>
</dbReference>
<proteinExistence type="predicted"/>
<protein>
    <submittedName>
        <fullName evidence="1">HEAT repeat domain-containing protein</fullName>
    </submittedName>
</protein>
<dbReference type="Pfam" id="PF13646">
    <property type="entry name" value="HEAT_2"/>
    <property type="match status" value="1"/>
</dbReference>
<comment type="caution">
    <text evidence="1">The sequence shown here is derived from an EMBL/GenBank/DDBJ whole genome shotgun (WGS) entry which is preliminary data.</text>
</comment>
<dbReference type="Gene3D" id="1.25.10.10">
    <property type="entry name" value="Leucine-rich Repeat Variant"/>
    <property type="match status" value="1"/>
</dbReference>